<accession>A0ABR9X7U8</accession>
<protein>
    <submittedName>
        <fullName evidence="1">Uncharacterized protein</fullName>
    </submittedName>
</protein>
<dbReference type="RefSeq" id="WP_194136870.1">
    <property type="nucleotide sequence ID" value="NZ_JADFFK010000020.1"/>
</dbReference>
<dbReference type="Proteomes" id="UP000607796">
    <property type="component" value="Unassembled WGS sequence"/>
</dbReference>
<keyword evidence="2" id="KW-1185">Reference proteome</keyword>
<evidence type="ECO:0000313" key="1">
    <source>
        <dbReference type="EMBL" id="MBE9639588.1"/>
    </source>
</evidence>
<gene>
    <name evidence="1" type="ORF">IQ782_22280</name>
</gene>
<dbReference type="EMBL" id="JADFFK010000020">
    <property type="protein sequence ID" value="MBE9639588.1"/>
    <property type="molecule type" value="Genomic_DNA"/>
</dbReference>
<sequence length="137" mass="14355">MTLLFLVGVAAAQDPSGAEVLVPAELAPALQRMDAIRGAHVLAEHADLGALAIASTPSFDAVPPGILELVNPDDLSQLRSIELPRRAFARGLDRQRGKLCVGNARDGWLGLLDAKIGANLETIQLGQATRTGSNTAR</sequence>
<name>A0ABR9X7U8_9RHOB</name>
<proteinExistence type="predicted"/>
<organism evidence="1 2">
    <name type="scientific">Salipiger mangrovisoli</name>
    <dbReference type="NCBI Taxonomy" id="2865933"/>
    <lineage>
        <taxon>Bacteria</taxon>
        <taxon>Pseudomonadati</taxon>
        <taxon>Pseudomonadota</taxon>
        <taxon>Alphaproteobacteria</taxon>
        <taxon>Rhodobacterales</taxon>
        <taxon>Roseobacteraceae</taxon>
        <taxon>Salipiger</taxon>
    </lineage>
</organism>
<comment type="caution">
    <text evidence="1">The sequence shown here is derived from an EMBL/GenBank/DDBJ whole genome shotgun (WGS) entry which is preliminary data.</text>
</comment>
<evidence type="ECO:0000313" key="2">
    <source>
        <dbReference type="Proteomes" id="UP000607796"/>
    </source>
</evidence>
<dbReference type="Gene3D" id="2.130.10.10">
    <property type="entry name" value="YVTN repeat-like/Quinoprotein amine dehydrogenase"/>
    <property type="match status" value="1"/>
</dbReference>
<reference evidence="1 2" key="1">
    <citation type="journal article" date="2021" name="Int. J. Syst. Evol. Microbiol.">
        <title>Salipiger mangrovisoli sp. nov., isolated from mangrove soil and the proposal for the reclassification of Paraphaeobacter pallidus as Salipiger pallidus comb. nov.</title>
        <authorList>
            <person name="Du J."/>
            <person name="Liu Y."/>
            <person name="Pei T."/>
            <person name="Deng M.R."/>
            <person name="Zhu H."/>
        </authorList>
    </citation>
    <scope>NUCLEOTIDE SEQUENCE [LARGE SCALE GENOMIC DNA]</scope>
    <source>
        <strain evidence="1 2">6D45A</strain>
    </source>
</reference>
<dbReference type="InterPro" id="IPR015943">
    <property type="entry name" value="WD40/YVTN_repeat-like_dom_sf"/>
</dbReference>